<sequence>MPHFSKLLSMNLSNTPEVFDIKNFYVYMKLNKTFFLLFYNPISKAYKNRVEKIIDEIISTEILNYKPPFIDFDGHEKGKKFQLYNLRIGNTV</sequence>
<organism evidence="1 2">
    <name type="scientific">Panagrolaimus sp. PS1159</name>
    <dbReference type="NCBI Taxonomy" id="55785"/>
    <lineage>
        <taxon>Eukaryota</taxon>
        <taxon>Metazoa</taxon>
        <taxon>Ecdysozoa</taxon>
        <taxon>Nematoda</taxon>
        <taxon>Chromadorea</taxon>
        <taxon>Rhabditida</taxon>
        <taxon>Tylenchina</taxon>
        <taxon>Panagrolaimomorpha</taxon>
        <taxon>Panagrolaimoidea</taxon>
        <taxon>Panagrolaimidae</taxon>
        <taxon>Panagrolaimus</taxon>
    </lineage>
</organism>
<proteinExistence type="predicted"/>
<accession>A0AC35GT17</accession>
<dbReference type="Proteomes" id="UP000887580">
    <property type="component" value="Unplaced"/>
</dbReference>
<evidence type="ECO:0000313" key="2">
    <source>
        <dbReference type="WBParaSite" id="PS1159_v2.g8362.t1"/>
    </source>
</evidence>
<evidence type="ECO:0000313" key="1">
    <source>
        <dbReference type="Proteomes" id="UP000887580"/>
    </source>
</evidence>
<dbReference type="WBParaSite" id="PS1159_v2.g8362.t1">
    <property type="protein sequence ID" value="PS1159_v2.g8362.t1"/>
    <property type="gene ID" value="PS1159_v2.g8362"/>
</dbReference>
<protein>
    <submittedName>
        <fullName evidence="2">Uncharacterized protein</fullName>
    </submittedName>
</protein>
<name>A0AC35GT17_9BILA</name>
<reference evidence="2" key="1">
    <citation type="submission" date="2022-11" db="UniProtKB">
        <authorList>
            <consortium name="WormBaseParasite"/>
        </authorList>
    </citation>
    <scope>IDENTIFICATION</scope>
</reference>